<sequence>MSSSSDEDDSKRYKPNKEFIEYATEPLVGLNLTDSTELWLIKVPNSHDKNLLDDINGKELSFKLNKEGTLASFEGVSGETYDFLSFASTEPDETVFVSSATESEIAGKISRRVSVVHYPDPRALEKISSTDPNQTLQNSIAAASQSAQRRSHASATKSSRAKSSISGLSERTTTPKRHGVNRRPQPESSRGHSSGVSAVSSDHSDGGKSKRRKHTE</sequence>
<reference evidence="7" key="5">
    <citation type="journal article" date="2018" name="Nat. Plants">
        <title>Whole-genome landscape of Medicago truncatula symbiotic genes.</title>
        <authorList>
            <person name="Pecrix Y."/>
            <person name="Staton S.E."/>
            <person name="Sallet E."/>
            <person name="Lelandais-Briere C."/>
            <person name="Moreau S."/>
            <person name="Carrere S."/>
            <person name="Blein T."/>
            <person name="Jardinaud M.F."/>
            <person name="Latrasse D."/>
            <person name="Zouine M."/>
            <person name="Zahm M."/>
            <person name="Kreplak J."/>
            <person name="Mayjonade B."/>
            <person name="Satge C."/>
            <person name="Perez M."/>
            <person name="Cauet S."/>
            <person name="Marande W."/>
            <person name="Chantry-Darmon C."/>
            <person name="Lopez-Roques C."/>
            <person name="Bouchez O."/>
            <person name="Berard A."/>
            <person name="Debelle F."/>
            <person name="Munos S."/>
            <person name="Bendahmane A."/>
            <person name="Berges H."/>
            <person name="Niebel A."/>
            <person name="Buitink J."/>
            <person name="Frugier F."/>
            <person name="Benhamed M."/>
            <person name="Crespi M."/>
            <person name="Gouzy J."/>
            <person name="Gamas P."/>
        </authorList>
    </citation>
    <scope>NUCLEOTIDE SEQUENCE [LARGE SCALE GENOMIC DNA]</scope>
    <source>
        <strain evidence="7">cv. Jemalong A17</strain>
    </source>
</reference>
<dbReference type="Proteomes" id="UP000002051">
    <property type="component" value="Chromosome 8"/>
</dbReference>
<dbReference type="KEGG" id="mtr:11429437"/>
<evidence type="ECO:0000313" key="3">
    <source>
        <dbReference type="EMBL" id="AFK44474.1"/>
    </source>
</evidence>
<reference evidence="3" key="2">
    <citation type="submission" date="2012-05" db="EMBL/GenBank/DDBJ databases">
        <authorList>
            <person name="Krishnakumar V."/>
            <person name="Cheung F."/>
            <person name="Xiao Y."/>
            <person name="Chan A."/>
            <person name="Moskal W.A."/>
            <person name="Town C.D."/>
        </authorList>
    </citation>
    <scope>NUCLEOTIDE SEQUENCE</scope>
</reference>
<reference evidence="2 6" key="1">
    <citation type="journal article" date="2011" name="Nature">
        <title>The Medicago genome provides insight into the evolution of rhizobial symbioses.</title>
        <authorList>
            <person name="Young N.D."/>
            <person name="Debelle F."/>
            <person name="Oldroyd G.E."/>
            <person name="Geurts R."/>
            <person name="Cannon S.B."/>
            <person name="Udvardi M.K."/>
            <person name="Benedito V.A."/>
            <person name="Mayer K.F."/>
            <person name="Gouzy J."/>
            <person name="Schoof H."/>
            <person name="Van de Peer Y."/>
            <person name="Proost S."/>
            <person name="Cook D.R."/>
            <person name="Meyers B.C."/>
            <person name="Spannagl M."/>
            <person name="Cheung F."/>
            <person name="De Mita S."/>
            <person name="Krishnakumar V."/>
            <person name="Gundlach H."/>
            <person name="Zhou S."/>
            <person name="Mudge J."/>
            <person name="Bharti A.K."/>
            <person name="Murray J.D."/>
            <person name="Naoumkina M.A."/>
            <person name="Rosen B."/>
            <person name="Silverstein K.A."/>
            <person name="Tang H."/>
            <person name="Rombauts S."/>
            <person name="Zhao P.X."/>
            <person name="Zhou P."/>
            <person name="Barbe V."/>
            <person name="Bardou P."/>
            <person name="Bechner M."/>
            <person name="Bellec A."/>
            <person name="Berger A."/>
            <person name="Berges H."/>
            <person name="Bidwell S."/>
            <person name="Bisseling T."/>
            <person name="Choisne N."/>
            <person name="Couloux A."/>
            <person name="Denny R."/>
            <person name="Deshpande S."/>
            <person name="Dai X."/>
            <person name="Doyle J.J."/>
            <person name="Dudez A.M."/>
            <person name="Farmer A.D."/>
            <person name="Fouteau S."/>
            <person name="Franken C."/>
            <person name="Gibelin C."/>
            <person name="Gish J."/>
            <person name="Goldstein S."/>
            <person name="Gonzalez A.J."/>
            <person name="Green P.J."/>
            <person name="Hallab A."/>
            <person name="Hartog M."/>
            <person name="Hua A."/>
            <person name="Humphray S.J."/>
            <person name="Jeong D.H."/>
            <person name="Jing Y."/>
            <person name="Jocker A."/>
            <person name="Kenton S.M."/>
            <person name="Kim D.J."/>
            <person name="Klee K."/>
            <person name="Lai H."/>
            <person name="Lang C."/>
            <person name="Lin S."/>
            <person name="Macmil S.L."/>
            <person name="Magdelenat G."/>
            <person name="Matthews L."/>
            <person name="McCorrison J."/>
            <person name="Monaghan E.L."/>
            <person name="Mun J.H."/>
            <person name="Najar F.Z."/>
            <person name="Nicholson C."/>
            <person name="Noirot C."/>
            <person name="O'Bleness M."/>
            <person name="Paule C.R."/>
            <person name="Poulain J."/>
            <person name="Prion F."/>
            <person name="Qin B."/>
            <person name="Qu C."/>
            <person name="Retzel E.F."/>
            <person name="Riddle C."/>
            <person name="Sallet E."/>
            <person name="Samain S."/>
            <person name="Samson N."/>
            <person name="Sanders I."/>
            <person name="Saurat O."/>
            <person name="Scarpelli C."/>
            <person name="Schiex T."/>
            <person name="Segurens B."/>
            <person name="Severin A.J."/>
            <person name="Sherrier D.J."/>
            <person name="Shi R."/>
            <person name="Sims S."/>
            <person name="Singer S.R."/>
            <person name="Sinharoy S."/>
            <person name="Sterck L."/>
            <person name="Viollet A."/>
            <person name="Wang B.B."/>
            <person name="Wang K."/>
            <person name="Wang M."/>
            <person name="Wang X."/>
            <person name="Warfsmann J."/>
            <person name="Weissenbach J."/>
            <person name="White D.D."/>
            <person name="White J.D."/>
            <person name="Wiley G.B."/>
            <person name="Wincker P."/>
            <person name="Xing Y."/>
            <person name="Yang L."/>
            <person name="Yao Z."/>
            <person name="Ying F."/>
            <person name="Zhai J."/>
            <person name="Zhou L."/>
            <person name="Zuber A."/>
            <person name="Denarie J."/>
            <person name="Dixon R.A."/>
            <person name="May G.D."/>
            <person name="Schwartz D.C."/>
            <person name="Rogers J."/>
            <person name="Quetier F."/>
            <person name="Town C.D."/>
            <person name="Roe B.A."/>
        </authorList>
    </citation>
    <scope>NUCLEOTIDE SEQUENCE [LARGE SCALE GENOMIC DNA]</scope>
    <source>
        <strain evidence="2">A17</strain>
        <strain evidence="5 6">cv. Jemalong A17</strain>
    </source>
</reference>
<dbReference type="PANTHER" id="PTHR36407:SF1">
    <property type="entry name" value="MEDIATOR-ASSOCIATED PROTEIN 2"/>
    <property type="match status" value="1"/>
</dbReference>
<dbReference type="PaxDb" id="3880-AET01426"/>
<dbReference type="PANTHER" id="PTHR36407">
    <property type="entry name" value="MEDIATOR-ASSOCIATED PROTEIN 2"/>
    <property type="match status" value="1"/>
</dbReference>
<protein>
    <submittedName>
        <fullName evidence="2 5">Uncharacterized protein</fullName>
    </submittedName>
</protein>
<dbReference type="OrthoDB" id="1892825at2759"/>
<reference evidence="2 6" key="3">
    <citation type="journal article" date="2014" name="BMC Genomics">
        <title>An improved genome release (version Mt4.0) for the model legume Medicago truncatula.</title>
        <authorList>
            <person name="Tang H."/>
            <person name="Krishnakumar V."/>
            <person name="Bidwell S."/>
            <person name="Rosen B."/>
            <person name="Chan A."/>
            <person name="Zhou S."/>
            <person name="Gentzbittel L."/>
            <person name="Childs K.L."/>
            <person name="Yandell M."/>
            <person name="Gundlach H."/>
            <person name="Mayer K.F."/>
            <person name="Schwartz D.C."/>
            <person name="Town C.D."/>
        </authorList>
    </citation>
    <scope>GENOME REANNOTATION</scope>
    <source>
        <strain evidence="5 6">cv. Jemalong A17</strain>
    </source>
</reference>
<proteinExistence type="evidence at transcript level"/>
<feature type="region of interest" description="Disordered" evidence="1">
    <location>
        <begin position="125"/>
        <end position="216"/>
    </location>
</feature>
<dbReference type="EMBL" id="CM001224">
    <property type="protein sequence ID" value="AET01426.1"/>
    <property type="molecule type" value="Genomic_DNA"/>
</dbReference>
<evidence type="ECO:0000313" key="2">
    <source>
        <dbReference type="EMBL" id="AET01426.1"/>
    </source>
</evidence>
<keyword evidence="6" id="KW-1185">Reference proteome</keyword>
<accession>G7LF68</accession>
<dbReference type="Gramene" id="rna44987">
    <property type="protein sequence ID" value="RHN39003.1"/>
    <property type="gene ID" value="gene44987"/>
</dbReference>
<evidence type="ECO:0000313" key="4">
    <source>
        <dbReference type="EMBL" id="RHN39003.1"/>
    </source>
</evidence>
<dbReference type="InterPro" id="IPR038823">
    <property type="entry name" value="MED2_plant"/>
</dbReference>
<dbReference type="Proteomes" id="UP000265566">
    <property type="component" value="Chromosome 8"/>
</dbReference>
<dbReference type="EMBL" id="PSQE01000008">
    <property type="protein sequence ID" value="RHN39003.1"/>
    <property type="molecule type" value="Genomic_DNA"/>
</dbReference>
<reference evidence="4" key="6">
    <citation type="journal article" date="2018" name="Nat. Plants">
        <title>Whole-genome landscape of Medicago truncatula symbiotic genes.</title>
        <authorList>
            <person name="Pecrix Y."/>
            <person name="Gamas P."/>
            <person name="Carrere S."/>
        </authorList>
    </citation>
    <scope>NUCLEOTIDE SEQUENCE</scope>
    <source>
        <tissue evidence="4">Leaves</tissue>
    </source>
</reference>
<evidence type="ECO:0000313" key="6">
    <source>
        <dbReference type="Proteomes" id="UP000002051"/>
    </source>
</evidence>
<dbReference type="eggNOG" id="ENOG502RZN5">
    <property type="taxonomic scope" value="Eukaryota"/>
</dbReference>
<dbReference type="AlphaFoldDB" id="G7LF68"/>
<evidence type="ECO:0000256" key="1">
    <source>
        <dbReference type="SAM" id="MobiDB-lite"/>
    </source>
</evidence>
<evidence type="ECO:0000313" key="7">
    <source>
        <dbReference type="Proteomes" id="UP000265566"/>
    </source>
</evidence>
<name>G7LF68_MEDTR</name>
<dbReference type="STRING" id="3880.G7LF68"/>
<dbReference type="OMA" id="IQCPISH"/>
<dbReference type="EMBL" id="BT144680">
    <property type="protein sequence ID" value="AFK44474.1"/>
    <property type="molecule type" value="mRNA"/>
</dbReference>
<organism evidence="2 6">
    <name type="scientific">Medicago truncatula</name>
    <name type="common">Barrel medic</name>
    <name type="synonym">Medicago tribuloides</name>
    <dbReference type="NCBI Taxonomy" id="3880"/>
    <lineage>
        <taxon>Eukaryota</taxon>
        <taxon>Viridiplantae</taxon>
        <taxon>Streptophyta</taxon>
        <taxon>Embryophyta</taxon>
        <taxon>Tracheophyta</taxon>
        <taxon>Spermatophyta</taxon>
        <taxon>Magnoliopsida</taxon>
        <taxon>eudicotyledons</taxon>
        <taxon>Gunneridae</taxon>
        <taxon>Pentapetalae</taxon>
        <taxon>rosids</taxon>
        <taxon>fabids</taxon>
        <taxon>Fabales</taxon>
        <taxon>Fabaceae</taxon>
        <taxon>Papilionoideae</taxon>
        <taxon>50 kb inversion clade</taxon>
        <taxon>NPAAA clade</taxon>
        <taxon>Hologalegina</taxon>
        <taxon>IRL clade</taxon>
        <taxon>Trifolieae</taxon>
        <taxon>Medicago</taxon>
    </lineage>
</organism>
<reference evidence="5" key="4">
    <citation type="submission" date="2015-04" db="UniProtKB">
        <authorList>
            <consortium name="EnsemblPlants"/>
        </authorList>
    </citation>
    <scope>IDENTIFICATION</scope>
    <source>
        <strain evidence="5">cv. Jemalong A17</strain>
    </source>
</reference>
<feature type="compositionally biased region" description="Polar residues" evidence="1">
    <location>
        <begin position="127"/>
        <end position="140"/>
    </location>
</feature>
<evidence type="ECO:0000313" key="5">
    <source>
        <dbReference type="EnsemblPlants" id="AET01426"/>
    </source>
</evidence>
<feature type="compositionally biased region" description="Low complexity" evidence="1">
    <location>
        <begin position="191"/>
        <end position="201"/>
    </location>
</feature>
<gene>
    <name evidence="5" type="primary">11429437</name>
    <name evidence="2" type="ordered locus">MTR_8g012410</name>
    <name evidence="4" type="ORF">MtrunA17_Chr8g0339201</name>
</gene>
<feature type="compositionally biased region" description="Low complexity" evidence="1">
    <location>
        <begin position="141"/>
        <end position="169"/>
    </location>
</feature>
<dbReference type="HOGENOM" id="CLU_070733_1_0_1"/>
<dbReference type="EnsemblPlants" id="AET01426">
    <property type="protein sequence ID" value="AET01426"/>
    <property type="gene ID" value="MTR_8g012410"/>
</dbReference>